<name>A0A433XHF1_9BACL</name>
<dbReference type="Proteomes" id="UP000272464">
    <property type="component" value="Unassembled WGS sequence"/>
</dbReference>
<dbReference type="Pfam" id="PF22820">
    <property type="entry name" value="TcaA_3rd_4th"/>
    <property type="match status" value="2"/>
</dbReference>
<organism evidence="12 13">
    <name type="scientific">Paenibacillus zeisoli</name>
    <dbReference type="NCBI Taxonomy" id="2496267"/>
    <lineage>
        <taxon>Bacteria</taxon>
        <taxon>Bacillati</taxon>
        <taxon>Bacillota</taxon>
        <taxon>Bacilli</taxon>
        <taxon>Bacillales</taxon>
        <taxon>Paenibacillaceae</taxon>
        <taxon>Paenibacillus</taxon>
    </lineage>
</organism>
<dbReference type="InterPro" id="IPR054528">
    <property type="entry name" value="TcaA_5th"/>
</dbReference>
<feature type="domain" description="TcaA 4th" evidence="10">
    <location>
        <begin position="256"/>
        <end position="330"/>
    </location>
</feature>
<evidence type="ECO:0008006" key="14">
    <source>
        <dbReference type="Google" id="ProtNLM"/>
    </source>
</evidence>
<dbReference type="Pfam" id="PF25155">
    <property type="entry name" value="NTF2_YvbJ"/>
    <property type="match status" value="1"/>
</dbReference>
<dbReference type="InterPro" id="IPR054529">
    <property type="entry name" value="TcaA_2nd"/>
</dbReference>
<evidence type="ECO:0000259" key="10">
    <source>
        <dbReference type="Pfam" id="PF22820"/>
    </source>
</evidence>
<dbReference type="RefSeq" id="WP_127198616.1">
    <property type="nucleotide sequence ID" value="NZ_RZNX01000002.1"/>
</dbReference>
<feature type="transmembrane region" description="Helical" evidence="7">
    <location>
        <begin position="59"/>
        <end position="75"/>
    </location>
</feature>
<comment type="caution">
    <text evidence="12">The sequence shown here is derived from an EMBL/GenBank/DDBJ whole genome shotgun (WGS) entry which is preliminary data.</text>
</comment>
<comment type="subcellular location">
    <subcellularLocation>
        <location evidence="1">Cell membrane</location>
        <topology evidence="1">Single-pass membrane protein</topology>
    </subcellularLocation>
</comment>
<dbReference type="AlphaFoldDB" id="A0A433XHF1"/>
<feature type="domain" description="TcaA protein NTF2-like" evidence="9">
    <location>
        <begin position="503"/>
        <end position="615"/>
    </location>
</feature>
<dbReference type="Pfam" id="PF22819">
    <property type="entry name" value="TcaA_5th"/>
    <property type="match status" value="1"/>
</dbReference>
<keyword evidence="4 7" id="KW-1133">Transmembrane helix</keyword>
<reference evidence="12 13" key="1">
    <citation type="submission" date="2018-12" db="EMBL/GenBank/DDBJ databases">
        <authorList>
            <person name="Sun L."/>
            <person name="Chen Z."/>
        </authorList>
    </citation>
    <scope>NUCLEOTIDE SEQUENCE [LARGE SCALE GENOMIC DNA]</scope>
    <source>
        <strain evidence="12 13">3-5-3</strain>
    </source>
</reference>
<dbReference type="Pfam" id="PF22813">
    <property type="entry name" value="TcaA_2nd"/>
    <property type="match status" value="1"/>
</dbReference>
<evidence type="ECO:0000259" key="11">
    <source>
        <dbReference type="Pfam" id="PF25155"/>
    </source>
</evidence>
<dbReference type="PANTHER" id="PTHR40038">
    <property type="entry name" value="MEMBRANE-ASSOCIATED PROTEIN TCAA"/>
    <property type="match status" value="1"/>
</dbReference>
<feature type="domain" description="TcaA 4th" evidence="10">
    <location>
        <begin position="181"/>
        <end position="244"/>
    </location>
</feature>
<evidence type="ECO:0000259" key="9">
    <source>
        <dbReference type="Pfam" id="PF22819"/>
    </source>
</evidence>
<keyword evidence="5 7" id="KW-0472">Membrane</keyword>
<gene>
    <name evidence="12" type="ORF">EJP77_07595</name>
</gene>
<dbReference type="PANTHER" id="PTHR40038:SF1">
    <property type="entry name" value="MEMBRANE-ASSOCIATED PROTEIN TCAA"/>
    <property type="match status" value="1"/>
</dbReference>
<feature type="region of interest" description="Disordered" evidence="6">
    <location>
        <begin position="29"/>
        <end position="49"/>
    </location>
</feature>
<feature type="domain" description="TcaA second" evidence="8">
    <location>
        <begin position="84"/>
        <end position="177"/>
    </location>
</feature>
<evidence type="ECO:0000313" key="12">
    <source>
        <dbReference type="EMBL" id="RUT33502.1"/>
    </source>
</evidence>
<accession>A0A433XHF1</accession>
<evidence type="ECO:0000256" key="4">
    <source>
        <dbReference type="ARBA" id="ARBA00022989"/>
    </source>
</evidence>
<keyword evidence="2" id="KW-1003">Cell membrane</keyword>
<evidence type="ECO:0000256" key="2">
    <source>
        <dbReference type="ARBA" id="ARBA00022475"/>
    </source>
</evidence>
<proteinExistence type="predicted"/>
<dbReference type="OrthoDB" id="1895190at2"/>
<keyword evidence="3 7" id="KW-0812">Transmembrane</keyword>
<evidence type="ECO:0000256" key="5">
    <source>
        <dbReference type="ARBA" id="ARBA00023136"/>
    </source>
</evidence>
<evidence type="ECO:0000256" key="7">
    <source>
        <dbReference type="SAM" id="Phobius"/>
    </source>
</evidence>
<evidence type="ECO:0000313" key="13">
    <source>
        <dbReference type="Proteomes" id="UP000272464"/>
    </source>
</evidence>
<evidence type="ECO:0000259" key="8">
    <source>
        <dbReference type="Pfam" id="PF22813"/>
    </source>
</evidence>
<protein>
    <recommendedName>
        <fullName evidence="14">Zinc-ribbon domain-containing protein</fullName>
    </recommendedName>
</protein>
<evidence type="ECO:0000256" key="1">
    <source>
        <dbReference type="ARBA" id="ARBA00004162"/>
    </source>
</evidence>
<feature type="domain" description="YvbJ-like NTF2-like" evidence="11">
    <location>
        <begin position="340"/>
        <end position="459"/>
    </location>
</feature>
<sequence>MAFCKECGSTLQENAAFCKECGTRAGQVRETATPPQLQRSAAPVSESIPSKPMSKRTKWTLISAGALIVVLIAGYKTGEYLLSKERLVSRLELALQAKDSKKVASLLTSNDKQLVINEASVKNLMSYLEKHPDEQSSLIQDLKSQAKQSDEAYSSGAISLEKEGKKLLIYNNYELNVTPVYLKLGTNYKHVSLLVDGKEVTKSDKEYYEKTVGPYVPGTYKLEARLKTDFVDLVKSEEVDLFGSGSEYSENLELQGEDVTISTGLGAETGLKGNLIINGKDVGLDPFAQSSFGPVMTDGSVKLAVEGDYPWGKMRTDEVPINGGYVEVNLAANSDFESGIMKVITKHSGEKLKAYTSGDVAAFTQATQSYKENELSRILYNKESGNYYKGKYLGTRFDMSSFNLYNDNGQWHASVLVQGEYNEDTFYEGEVPVLEDATHDERFILTYDGAKKAWLVDSEEQTYSYSDENVKEIKEQSPKVYTSGSAASSSVNTTSAAGQADASAIQSFMSDYLTTSVSAINDRSFEEVAYYIDPSGPAYKESSSYIDHLNEKGITEELVSQTVIDFKASADSKSYEVTTAEEYNIYYNDGTTKNKKFKSVYKLVVIDGSLKMNKLISTKEQ</sequence>
<dbReference type="EMBL" id="RZNX01000002">
    <property type="protein sequence ID" value="RUT33502.1"/>
    <property type="molecule type" value="Genomic_DNA"/>
</dbReference>
<dbReference type="GO" id="GO:0005886">
    <property type="term" value="C:plasma membrane"/>
    <property type="evidence" value="ECO:0007669"/>
    <property type="project" value="UniProtKB-SubCell"/>
</dbReference>
<evidence type="ECO:0000256" key="6">
    <source>
        <dbReference type="SAM" id="MobiDB-lite"/>
    </source>
</evidence>
<dbReference type="InterPro" id="IPR056902">
    <property type="entry name" value="NTF2_YvbJ"/>
</dbReference>
<evidence type="ECO:0000256" key="3">
    <source>
        <dbReference type="ARBA" id="ARBA00022692"/>
    </source>
</evidence>
<dbReference type="InterPro" id="IPR054530">
    <property type="entry name" value="TcaA_4th"/>
</dbReference>
<keyword evidence="13" id="KW-1185">Reference proteome</keyword>